<keyword evidence="6 10" id="KW-0547">Nucleotide-binding</keyword>
<dbReference type="EC" id="2.7.4.9" evidence="2 10"/>
<evidence type="ECO:0000256" key="8">
    <source>
        <dbReference type="ARBA" id="ARBA00022840"/>
    </source>
</evidence>
<dbReference type="HAMAP" id="MF_00165">
    <property type="entry name" value="Thymidylate_kinase"/>
    <property type="match status" value="1"/>
</dbReference>
<organism evidence="12 13">
    <name type="scientific">Kribbella sancticallisti</name>
    <dbReference type="NCBI Taxonomy" id="460087"/>
    <lineage>
        <taxon>Bacteria</taxon>
        <taxon>Bacillati</taxon>
        <taxon>Actinomycetota</taxon>
        <taxon>Actinomycetes</taxon>
        <taxon>Propionibacteriales</taxon>
        <taxon>Kribbellaceae</taxon>
        <taxon>Kribbella</taxon>
    </lineage>
</organism>
<dbReference type="RefSeq" id="WP_344209275.1">
    <property type="nucleotide sequence ID" value="NZ_BAAAOS010000006.1"/>
</dbReference>
<dbReference type="Gene3D" id="3.40.50.300">
    <property type="entry name" value="P-loop containing nucleotide triphosphate hydrolases"/>
    <property type="match status" value="1"/>
</dbReference>
<keyword evidence="4 10" id="KW-0808">Transferase</keyword>
<name>A0ABN2C8X0_9ACTN</name>
<dbReference type="Proteomes" id="UP001500393">
    <property type="component" value="Unassembled WGS sequence"/>
</dbReference>
<proteinExistence type="inferred from homology"/>
<keyword evidence="13" id="KW-1185">Reference proteome</keyword>
<accession>A0ABN2C8X0</accession>
<dbReference type="InterPro" id="IPR018094">
    <property type="entry name" value="Thymidylate_kinase"/>
</dbReference>
<feature type="domain" description="Thymidylate kinase-like" evidence="11">
    <location>
        <begin position="18"/>
        <end position="171"/>
    </location>
</feature>
<evidence type="ECO:0000256" key="9">
    <source>
        <dbReference type="ARBA" id="ARBA00048743"/>
    </source>
</evidence>
<comment type="caution">
    <text evidence="10">Lacks conserved residue(s) required for the propagation of feature annotation.</text>
</comment>
<dbReference type="EMBL" id="BAAAOS010000006">
    <property type="protein sequence ID" value="GAA1554721.1"/>
    <property type="molecule type" value="Genomic_DNA"/>
</dbReference>
<dbReference type="SUPFAM" id="SSF52540">
    <property type="entry name" value="P-loop containing nucleoside triphosphate hydrolases"/>
    <property type="match status" value="1"/>
</dbReference>
<evidence type="ECO:0000313" key="13">
    <source>
        <dbReference type="Proteomes" id="UP001500393"/>
    </source>
</evidence>
<gene>
    <name evidence="10" type="primary">tmk</name>
    <name evidence="12" type="ORF">GCM10009789_05200</name>
</gene>
<evidence type="ECO:0000256" key="5">
    <source>
        <dbReference type="ARBA" id="ARBA00022727"/>
    </source>
</evidence>
<evidence type="ECO:0000313" key="12">
    <source>
        <dbReference type="EMBL" id="GAA1554721.1"/>
    </source>
</evidence>
<evidence type="ECO:0000256" key="7">
    <source>
        <dbReference type="ARBA" id="ARBA00022777"/>
    </source>
</evidence>
<dbReference type="Pfam" id="PF02223">
    <property type="entry name" value="Thymidylate_kin"/>
    <property type="match status" value="1"/>
</dbReference>
<keyword evidence="8 10" id="KW-0067">ATP-binding</keyword>
<dbReference type="PANTHER" id="PTHR10344">
    <property type="entry name" value="THYMIDYLATE KINASE"/>
    <property type="match status" value="1"/>
</dbReference>
<sequence length="229" mass="24964">MTRLRPSSETCAGLFVTIDGPSGVGKTTTITHLAQLLKADRVTIQTTVEPSRGPIGKLAYDLTDTVTGPALACLYAADRYHHLQTEIRPLLAAGHLVLCDRYVPSALVMQRLDGLELEFLWNLNALADRPHLAVILTADPAVITARLTTKGPHNRLQRQADSSAAEARFYEETRDHLDRSGYRSLRIDTGPLTPRVVAAQIRRAILRLREPAAVELAADTAASVDGADR</sequence>
<comment type="function">
    <text evidence="10">Phosphorylation of dTMP to form dTDP in both de novo and salvage pathways of dTTP synthesis.</text>
</comment>
<reference evidence="12 13" key="1">
    <citation type="journal article" date="2019" name="Int. J. Syst. Evol. Microbiol.">
        <title>The Global Catalogue of Microorganisms (GCM) 10K type strain sequencing project: providing services to taxonomists for standard genome sequencing and annotation.</title>
        <authorList>
            <consortium name="The Broad Institute Genomics Platform"/>
            <consortium name="The Broad Institute Genome Sequencing Center for Infectious Disease"/>
            <person name="Wu L."/>
            <person name="Ma J."/>
        </authorList>
    </citation>
    <scope>NUCLEOTIDE SEQUENCE [LARGE SCALE GENOMIC DNA]</scope>
    <source>
        <strain evidence="12 13">JCM 14969</strain>
    </source>
</reference>
<dbReference type="CDD" id="cd01672">
    <property type="entry name" value="TMPK"/>
    <property type="match status" value="1"/>
</dbReference>
<evidence type="ECO:0000256" key="2">
    <source>
        <dbReference type="ARBA" id="ARBA00012980"/>
    </source>
</evidence>
<evidence type="ECO:0000256" key="1">
    <source>
        <dbReference type="ARBA" id="ARBA00009776"/>
    </source>
</evidence>
<dbReference type="PANTHER" id="PTHR10344:SF4">
    <property type="entry name" value="UMP-CMP KINASE 2, MITOCHONDRIAL"/>
    <property type="match status" value="1"/>
</dbReference>
<evidence type="ECO:0000256" key="3">
    <source>
        <dbReference type="ARBA" id="ARBA00017144"/>
    </source>
</evidence>
<dbReference type="InterPro" id="IPR039430">
    <property type="entry name" value="Thymidylate_kin-like_dom"/>
</dbReference>
<evidence type="ECO:0000256" key="10">
    <source>
        <dbReference type="HAMAP-Rule" id="MF_00165"/>
    </source>
</evidence>
<protein>
    <recommendedName>
        <fullName evidence="3 10">Thymidylate kinase</fullName>
        <ecNumber evidence="2 10">2.7.4.9</ecNumber>
    </recommendedName>
    <alternativeName>
        <fullName evidence="10">dTMP kinase</fullName>
    </alternativeName>
</protein>
<keyword evidence="7 10" id="KW-0418">Kinase</keyword>
<comment type="catalytic activity">
    <reaction evidence="9 10">
        <text>dTMP + ATP = dTDP + ADP</text>
        <dbReference type="Rhea" id="RHEA:13517"/>
        <dbReference type="ChEBI" id="CHEBI:30616"/>
        <dbReference type="ChEBI" id="CHEBI:58369"/>
        <dbReference type="ChEBI" id="CHEBI:63528"/>
        <dbReference type="ChEBI" id="CHEBI:456216"/>
        <dbReference type="EC" id="2.7.4.9"/>
    </reaction>
</comment>
<dbReference type="NCBIfam" id="TIGR00041">
    <property type="entry name" value="DTMP_kinase"/>
    <property type="match status" value="1"/>
</dbReference>
<evidence type="ECO:0000259" key="11">
    <source>
        <dbReference type="Pfam" id="PF02223"/>
    </source>
</evidence>
<evidence type="ECO:0000256" key="4">
    <source>
        <dbReference type="ARBA" id="ARBA00022679"/>
    </source>
</evidence>
<dbReference type="InterPro" id="IPR027417">
    <property type="entry name" value="P-loop_NTPase"/>
</dbReference>
<comment type="caution">
    <text evidence="12">The sequence shown here is derived from an EMBL/GenBank/DDBJ whole genome shotgun (WGS) entry which is preliminary data.</text>
</comment>
<evidence type="ECO:0000256" key="6">
    <source>
        <dbReference type="ARBA" id="ARBA00022741"/>
    </source>
</evidence>
<comment type="similarity">
    <text evidence="1 10">Belongs to the thymidylate kinase family.</text>
</comment>
<keyword evidence="5 10" id="KW-0545">Nucleotide biosynthesis</keyword>